<reference evidence="2" key="1">
    <citation type="submission" date="2021-01" db="EMBL/GenBank/DDBJ databases">
        <authorList>
            <consortium name="Genoscope - CEA"/>
            <person name="William W."/>
        </authorList>
    </citation>
    <scope>NUCLEOTIDE SEQUENCE</scope>
</reference>
<accession>A0A816P8F7</accession>
<keyword evidence="1" id="KW-0812">Transmembrane</keyword>
<dbReference type="AlphaFoldDB" id="A0A816P8F7"/>
<sequence length="67" mass="7495">MSKSTLDLRLKVSFSSLEDGCLIFSVLLVWVLHHEMRTSCSHLKLVVYLLDCLLVFGIVSLSGVPNM</sequence>
<proteinExistence type="predicted"/>
<organism evidence="2">
    <name type="scientific">Brassica napus</name>
    <name type="common">Rape</name>
    <dbReference type="NCBI Taxonomy" id="3708"/>
    <lineage>
        <taxon>Eukaryota</taxon>
        <taxon>Viridiplantae</taxon>
        <taxon>Streptophyta</taxon>
        <taxon>Embryophyta</taxon>
        <taxon>Tracheophyta</taxon>
        <taxon>Spermatophyta</taxon>
        <taxon>Magnoliopsida</taxon>
        <taxon>eudicotyledons</taxon>
        <taxon>Gunneridae</taxon>
        <taxon>Pentapetalae</taxon>
        <taxon>rosids</taxon>
        <taxon>malvids</taxon>
        <taxon>Brassicales</taxon>
        <taxon>Brassicaceae</taxon>
        <taxon>Brassiceae</taxon>
        <taxon>Brassica</taxon>
    </lineage>
</organism>
<feature type="transmembrane region" description="Helical" evidence="1">
    <location>
        <begin position="45"/>
        <end position="64"/>
    </location>
</feature>
<name>A0A816P8F7_BRANA</name>
<keyword evidence="1" id="KW-1133">Transmembrane helix</keyword>
<dbReference type="Proteomes" id="UP001295469">
    <property type="component" value="Chromosome A09"/>
</dbReference>
<evidence type="ECO:0000313" key="2">
    <source>
        <dbReference type="EMBL" id="CAF2044823.1"/>
    </source>
</evidence>
<keyword evidence="1" id="KW-0472">Membrane</keyword>
<protein>
    <submittedName>
        <fullName evidence="2">(rape) hypothetical protein</fullName>
    </submittedName>
</protein>
<evidence type="ECO:0000256" key="1">
    <source>
        <dbReference type="SAM" id="Phobius"/>
    </source>
</evidence>
<gene>
    <name evidence="2" type="ORF">DARMORV10_A09P36710.1</name>
</gene>
<dbReference type="EMBL" id="HG994363">
    <property type="protein sequence ID" value="CAF2044823.1"/>
    <property type="molecule type" value="Genomic_DNA"/>
</dbReference>
<feature type="transmembrane region" description="Helical" evidence="1">
    <location>
        <begin position="12"/>
        <end position="33"/>
    </location>
</feature>